<organism evidence="2 3">
    <name type="scientific">Diaphorobacter ruginosibacter</name>
    <dbReference type="NCBI Taxonomy" id="1715720"/>
    <lineage>
        <taxon>Bacteria</taxon>
        <taxon>Pseudomonadati</taxon>
        <taxon>Pseudomonadota</taxon>
        <taxon>Betaproteobacteria</taxon>
        <taxon>Burkholderiales</taxon>
        <taxon>Comamonadaceae</taxon>
        <taxon>Diaphorobacter</taxon>
    </lineage>
</organism>
<name>A0A7G9RK69_9BURK</name>
<dbReference type="Proteomes" id="UP000515811">
    <property type="component" value="Chromosome"/>
</dbReference>
<dbReference type="PANTHER" id="PTHR11895">
    <property type="entry name" value="TRANSAMIDASE"/>
    <property type="match status" value="1"/>
</dbReference>
<dbReference type="InterPro" id="IPR000120">
    <property type="entry name" value="Amidase"/>
</dbReference>
<dbReference type="EMBL" id="CP060714">
    <property type="protein sequence ID" value="QNN55994.1"/>
    <property type="molecule type" value="Genomic_DNA"/>
</dbReference>
<dbReference type="SUPFAM" id="SSF75304">
    <property type="entry name" value="Amidase signature (AS) enzymes"/>
    <property type="match status" value="1"/>
</dbReference>
<dbReference type="KEGG" id="drg:H9K76_15550"/>
<keyword evidence="3" id="KW-1185">Reference proteome</keyword>
<accession>A0A7G9RK69</accession>
<evidence type="ECO:0000313" key="3">
    <source>
        <dbReference type="Proteomes" id="UP000515811"/>
    </source>
</evidence>
<dbReference type="InterPro" id="IPR036928">
    <property type="entry name" value="AS_sf"/>
</dbReference>
<dbReference type="RefSeq" id="WP_187596266.1">
    <property type="nucleotide sequence ID" value="NZ_CP060714.1"/>
</dbReference>
<reference evidence="2 3" key="1">
    <citation type="submission" date="2020-08" db="EMBL/GenBank/DDBJ databases">
        <title>Genome sequence of Diaphorobacter ruginosibacter DSM 27467T.</title>
        <authorList>
            <person name="Hyun D.-W."/>
            <person name="Bae J.-W."/>
        </authorList>
    </citation>
    <scope>NUCLEOTIDE SEQUENCE [LARGE SCALE GENOMIC DNA]</scope>
    <source>
        <strain evidence="2 3">DSM 27467</strain>
    </source>
</reference>
<protein>
    <submittedName>
        <fullName evidence="2">Amidase</fullName>
    </submittedName>
</protein>
<dbReference type="InterPro" id="IPR023631">
    <property type="entry name" value="Amidase_dom"/>
</dbReference>
<dbReference type="Gene3D" id="3.90.1300.10">
    <property type="entry name" value="Amidase signature (AS) domain"/>
    <property type="match status" value="1"/>
</dbReference>
<sequence>MHELSATQIAAGCHDGTLDPGEVAAAFLRRIAELNPGLNAVVGTTPARLTSDIEALRERLRRGERPPLAGVPVLVKDVIWVEGQNVTQGSMLFRDFVAPEDAPAVARLRRAGALIIGMANSSEFACKGLTTNKVYGLTRHPADLSLTPGGSSGGCASAVAARLAPLALGTDGGGSSRRPPAHVGAVGFKPSQGAIADPVGFPHAFNGIQVLAPIARNVADTELMFEQLAGPDVRDPQSIPLSADPPREAAGLRIAFSPRFGLDVPVDADVEACIARSIDMLRGAGLNIMDADPVWPEGANEDTLMPLQHVGLANLFGQEWRRDPTQFDPDIEKQIARGMQWSGADVARAREAGYRIALTLGEFLSRHDLLICPTTPCVAWSADRLGPETIGGVTVQPRGHAVFTPFVNHAMAPAISIPCGTGRAGLPVGMQVIAARGRDRQLLAAAREIEAILAASAGRSVQPT</sequence>
<gene>
    <name evidence="2" type="ORF">H9K76_15550</name>
</gene>
<dbReference type="Pfam" id="PF01425">
    <property type="entry name" value="Amidase"/>
    <property type="match status" value="1"/>
</dbReference>
<dbReference type="GO" id="GO:0003824">
    <property type="term" value="F:catalytic activity"/>
    <property type="evidence" value="ECO:0007669"/>
    <property type="project" value="InterPro"/>
</dbReference>
<evidence type="ECO:0000259" key="1">
    <source>
        <dbReference type="Pfam" id="PF01425"/>
    </source>
</evidence>
<proteinExistence type="predicted"/>
<evidence type="ECO:0000313" key="2">
    <source>
        <dbReference type="EMBL" id="QNN55994.1"/>
    </source>
</evidence>
<dbReference type="PANTHER" id="PTHR11895:SF151">
    <property type="entry name" value="GLUTAMYL-TRNA(GLN) AMIDOTRANSFERASE SUBUNIT A"/>
    <property type="match status" value="1"/>
</dbReference>
<feature type="domain" description="Amidase" evidence="1">
    <location>
        <begin position="22"/>
        <end position="443"/>
    </location>
</feature>
<dbReference type="AlphaFoldDB" id="A0A7G9RK69"/>